<evidence type="ECO:0000256" key="2">
    <source>
        <dbReference type="ARBA" id="ARBA00022723"/>
    </source>
</evidence>
<keyword evidence="5" id="KW-0539">Nucleus</keyword>
<keyword evidence="2" id="KW-0479">Metal-binding</keyword>
<evidence type="ECO:0000259" key="6">
    <source>
        <dbReference type="Pfam" id="PF05699"/>
    </source>
</evidence>
<dbReference type="Pfam" id="PF05699">
    <property type="entry name" value="Dimer_Tnp_hAT"/>
    <property type="match status" value="1"/>
</dbReference>
<reference evidence="7" key="2">
    <citation type="journal article" date="2023" name="BMC Genomics">
        <title>Pest status, molecular evolution, and epigenetic factors derived from the genome assembly of Frankliniella fusca, a thysanopteran phytovirus vector.</title>
        <authorList>
            <person name="Catto M.A."/>
            <person name="Labadie P.E."/>
            <person name="Jacobson A.L."/>
            <person name="Kennedy G.G."/>
            <person name="Srinivasan R."/>
            <person name="Hunt B.G."/>
        </authorList>
    </citation>
    <scope>NUCLEOTIDE SEQUENCE</scope>
    <source>
        <strain evidence="7">PL_HMW_Pooled</strain>
    </source>
</reference>
<dbReference type="PANTHER" id="PTHR46481:SF10">
    <property type="entry name" value="ZINC FINGER BED DOMAIN-CONTAINING PROTEIN 39"/>
    <property type="match status" value="1"/>
</dbReference>
<protein>
    <submittedName>
        <fullName evidence="7">Transposable element Hobo transposase</fullName>
    </submittedName>
</protein>
<dbReference type="InterPro" id="IPR012337">
    <property type="entry name" value="RNaseH-like_sf"/>
</dbReference>
<evidence type="ECO:0000256" key="1">
    <source>
        <dbReference type="ARBA" id="ARBA00004123"/>
    </source>
</evidence>
<keyword evidence="4" id="KW-0862">Zinc</keyword>
<keyword evidence="3" id="KW-0863">Zinc-finger</keyword>
<keyword evidence="8" id="KW-1185">Reference proteome</keyword>
<dbReference type="GO" id="GO:0046983">
    <property type="term" value="F:protein dimerization activity"/>
    <property type="evidence" value="ECO:0007669"/>
    <property type="project" value="InterPro"/>
</dbReference>
<evidence type="ECO:0000256" key="4">
    <source>
        <dbReference type="ARBA" id="ARBA00022833"/>
    </source>
</evidence>
<evidence type="ECO:0000256" key="5">
    <source>
        <dbReference type="ARBA" id="ARBA00023242"/>
    </source>
</evidence>
<reference evidence="7" key="1">
    <citation type="submission" date="2021-07" db="EMBL/GenBank/DDBJ databases">
        <authorList>
            <person name="Catto M.A."/>
            <person name="Jacobson A."/>
            <person name="Kennedy G."/>
            <person name="Labadie P."/>
            <person name="Hunt B.G."/>
            <person name="Srinivasan R."/>
        </authorList>
    </citation>
    <scope>NUCLEOTIDE SEQUENCE</scope>
    <source>
        <strain evidence="7">PL_HMW_Pooled</strain>
        <tissue evidence="7">Head</tissue>
    </source>
</reference>
<gene>
    <name evidence="7" type="ORF">KUF71_014178</name>
</gene>
<dbReference type="GO" id="GO:0008270">
    <property type="term" value="F:zinc ion binding"/>
    <property type="evidence" value="ECO:0007669"/>
    <property type="project" value="UniProtKB-KW"/>
</dbReference>
<evidence type="ECO:0000313" key="7">
    <source>
        <dbReference type="EMBL" id="KAK3925929.1"/>
    </source>
</evidence>
<dbReference type="AlphaFoldDB" id="A0AAE1HR26"/>
<proteinExistence type="predicted"/>
<sequence>MVKALEGSERLDCAAHCLNTVLKTSLTLSYVELRKKVLLDNPDTEEILEKFSEVASVVKKARETGAKKVGGGVNLKRLQDQIKLPQKASFMYDGMLSSVLLHQKQVVHVLHFLNRADLAAFITDDAVHSKALDIHACLKVLDKTGTVPGAALDPLARHFEIHASDSTFLAAMKVRVADEQKLLPMLTQVKKCKEVVKFLKTAAYSSQLSQMVKQECDTRWNSLCSMLDSLLKVFEEVKTLLTANGEGNRLDGIVLDDMKWLLQFLLPFREETDTLQGQKYPTLPFVVLASCQLRDHCEPQLLDTDPQAVLRARVSAALARKLQPSMAHKIATFLWPQYRHLRMLTDAEREEVYSEVRRLIHVEPDDDLDEAAPASPKKPRLDEKYNKLCTPEAGAGTSGGTLDEVERYLLSAPSVPAENLLLHWKTQFDLKDLCGLAKLAHRSLGKPATSAPSERVFSAAGYLIQERRTRLAPDLVDKTLFLHSYLLNTCVERVPSVANG</sequence>
<feature type="domain" description="HAT C-terminal dimerisation" evidence="6">
    <location>
        <begin position="405"/>
        <end position="485"/>
    </location>
</feature>
<name>A0AAE1HR26_9NEOP</name>
<accession>A0AAE1HR26</accession>
<dbReference type="Proteomes" id="UP001219518">
    <property type="component" value="Unassembled WGS sequence"/>
</dbReference>
<dbReference type="PANTHER" id="PTHR46481">
    <property type="entry name" value="ZINC FINGER BED DOMAIN-CONTAINING PROTEIN 4"/>
    <property type="match status" value="1"/>
</dbReference>
<dbReference type="GO" id="GO:0005634">
    <property type="term" value="C:nucleus"/>
    <property type="evidence" value="ECO:0007669"/>
    <property type="project" value="UniProtKB-SubCell"/>
</dbReference>
<dbReference type="InterPro" id="IPR008906">
    <property type="entry name" value="HATC_C_dom"/>
</dbReference>
<comment type="subcellular location">
    <subcellularLocation>
        <location evidence="1">Nucleus</location>
    </subcellularLocation>
</comment>
<comment type="caution">
    <text evidence="7">The sequence shown here is derived from an EMBL/GenBank/DDBJ whole genome shotgun (WGS) entry which is preliminary data.</text>
</comment>
<dbReference type="EMBL" id="JAHWGI010001242">
    <property type="protein sequence ID" value="KAK3925929.1"/>
    <property type="molecule type" value="Genomic_DNA"/>
</dbReference>
<dbReference type="InterPro" id="IPR052035">
    <property type="entry name" value="ZnF_BED_domain_contain"/>
</dbReference>
<evidence type="ECO:0000313" key="8">
    <source>
        <dbReference type="Proteomes" id="UP001219518"/>
    </source>
</evidence>
<dbReference type="SUPFAM" id="SSF53098">
    <property type="entry name" value="Ribonuclease H-like"/>
    <property type="match status" value="1"/>
</dbReference>
<evidence type="ECO:0000256" key="3">
    <source>
        <dbReference type="ARBA" id="ARBA00022771"/>
    </source>
</evidence>
<organism evidence="7 8">
    <name type="scientific">Frankliniella fusca</name>
    <dbReference type="NCBI Taxonomy" id="407009"/>
    <lineage>
        <taxon>Eukaryota</taxon>
        <taxon>Metazoa</taxon>
        <taxon>Ecdysozoa</taxon>
        <taxon>Arthropoda</taxon>
        <taxon>Hexapoda</taxon>
        <taxon>Insecta</taxon>
        <taxon>Pterygota</taxon>
        <taxon>Neoptera</taxon>
        <taxon>Paraneoptera</taxon>
        <taxon>Thysanoptera</taxon>
        <taxon>Terebrantia</taxon>
        <taxon>Thripoidea</taxon>
        <taxon>Thripidae</taxon>
        <taxon>Frankliniella</taxon>
    </lineage>
</organism>